<dbReference type="AlphaFoldDB" id="F0RRR2"/>
<gene>
    <name evidence="1" type="ordered locus">SpiBuddy_2509</name>
</gene>
<dbReference type="KEGG" id="sbu:SpiBuddy_2509"/>
<reference evidence="2" key="1">
    <citation type="submission" date="2011-02" db="EMBL/GenBank/DDBJ databases">
        <title>Complete sequence of Spirochaeta sp. Buddy.</title>
        <authorList>
            <person name="Lucas S."/>
            <person name="Copeland A."/>
            <person name="Lapidus A."/>
            <person name="Cheng J.-F."/>
            <person name="Goodwin L."/>
            <person name="Pitluck S."/>
            <person name="Zeytun A."/>
            <person name="Detter J.C."/>
            <person name="Han C."/>
            <person name="Tapia R."/>
            <person name="Land M."/>
            <person name="Hauser L."/>
            <person name="Kyrpides N."/>
            <person name="Ivanova N."/>
            <person name="Mikhailova N."/>
            <person name="Pagani I."/>
            <person name="Ritalahti K.M."/>
            <person name="Loeffler F.E."/>
            <person name="Woyke T."/>
        </authorList>
    </citation>
    <scope>NUCLEOTIDE SEQUENCE [LARGE SCALE GENOMIC DNA]</scope>
    <source>
        <strain evidence="2">ATCC BAA-1886 / DSM 22777 / Buddy</strain>
    </source>
</reference>
<evidence type="ECO:0000313" key="2">
    <source>
        <dbReference type="Proteomes" id="UP000008466"/>
    </source>
</evidence>
<proteinExistence type="predicted"/>
<accession>F0RRR2</accession>
<dbReference type="OrthoDB" id="1551024at2"/>
<dbReference type="RefSeq" id="WP_013608166.1">
    <property type="nucleotide sequence ID" value="NC_015152.1"/>
</dbReference>
<dbReference type="HOGENOM" id="CLU_1947430_0_0_12"/>
<evidence type="ECO:0000313" key="1">
    <source>
        <dbReference type="EMBL" id="ADY14321.1"/>
    </source>
</evidence>
<protein>
    <submittedName>
        <fullName evidence="1">Uncharacterized protein</fullName>
    </submittedName>
</protein>
<name>F0RRR2_SPHGB</name>
<dbReference type="EMBL" id="CP002541">
    <property type="protein sequence ID" value="ADY14321.1"/>
    <property type="molecule type" value="Genomic_DNA"/>
</dbReference>
<sequence length="129" mass="15400">MSKRYSRPAFPDRFNDYIAKIKHIDTKLKTLNARYPFLKRIFFLVEPDREVAPDQQYKLAIQVLLDGRAPMSNTNLKCQIESEICKVFSNANIFIKDVSCVYEDEMTLYELNFYKVWDKDYITNRYGFD</sequence>
<keyword evidence="2" id="KW-1185">Reference proteome</keyword>
<dbReference type="Proteomes" id="UP000008466">
    <property type="component" value="Chromosome"/>
</dbReference>
<dbReference type="STRING" id="158189.SpiBuddy_2509"/>
<organism evidence="1 2">
    <name type="scientific">Sphaerochaeta globosa (strain ATCC BAA-1886 / DSM 22777 / Buddy)</name>
    <name type="common">Spirochaeta sp. (strain Buddy)</name>
    <dbReference type="NCBI Taxonomy" id="158189"/>
    <lineage>
        <taxon>Bacteria</taxon>
        <taxon>Pseudomonadati</taxon>
        <taxon>Spirochaetota</taxon>
        <taxon>Spirochaetia</taxon>
        <taxon>Spirochaetales</taxon>
        <taxon>Sphaerochaetaceae</taxon>
        <taxon>Sphaerochaeta</taxon>
    </lineage>
</organism>